<feature type="region of interest" description="Disordered" evidence="1">
    <location>
        <begin position="36"/>
        <end position="62"/>
    </location>
</feature>
<evidence type="ECO:0000313" key="2">
    <source>
        <dbReference type="EMBL" id="KFD52860.1"/>
    </source>
</evidence>
<evidence type="ECO:0000313" key="3">
    <source>
        <dbReference type="EMBL" id="KFD68197.1"/>
    </source>
</evidence>
<dbReference type="EMBL" id="KL363222">
    <property type="protein sequence ID" value="KFD52860.1"/>
    <property type="molecule type" value="Genomic_DNA"/>
</dbReference>
<dbReference type="Proteomes" id="UP000030758">
    <property type="component" value="Unassembled WGS sequence"/>
</dbReference>
<accession>A0A085M6L4</accession>
<gene>
    <name evidence="2" type="ORF">M513_06170</name>
    <name evidence="3" type="ORF">M514_06170</name>
</gene>
<organism evidence="2 4">
    <name type="scientific">Trichuris suis</name>
    <name type="common">pig whipworm</name>
    <dbReference type="NCBI Taxonomy" id="68888"/>
    <lineage>
        <taxon>Eukaryota</taxon>
        <taxon>Metazoa</taxon>
        <taxon>Ecdysozoa</taxon>
        <taxon>Nematoda</taxon>
        <taxon>Enoplea</taxon>
        <taxon>Dorylaimia</taxon>
        <taxon>Trichinellida</taxon>
        <taxon>Trichuridae</taxon>
        <taxon>Trichuris</taxon>
    </lineage>
</organism>
<feature type="region of interest" description="Disordered" evidence="1">
    <location>
        <begin position="1"/>
        <end position="24"/>
    </location>
</feature>
<evidence type="ECO:0000256" key="1">
    <source>
        <dbReference type="SAM" id="MobiDB-lite"/>
    </source>
</evidence>
<protein>
    <submittedName>
        <fullName evidence="2">Uncharacterized protein</fullName>
    </submittedName>
</protein>
<sequence length="82" mass="9382">MGPWKNVREPRGPWEIKGPVMGGSSRMKEAMRFQQFRQEKDGGEKARRPRKMGPTKGSSCPEKVVKYYVRPISSSSRAKRLS</sequence>
<evidence type="ECO:0000313" key="4">
    <source>
        <dbReference type="Proteomes" id="UP000030764"/>
    </source>
</evidence>
<reference evidence="2 4" key="1">
    <citation type="journal article" date="2014" name="Nat. Genet.">
        <title>Genome and transcriptome of the porcine whipworm Trichuris suis.</title>
        <authorList>
            <person name="Jex A.R."/>
            <person name="Nejsum P."/>
            <person name="Schwarz E.M."/>
            <person name="Hu L."/>
            <person name="Young N.D."/>
            <person name="Hall R.S."/>
            <person name="Korhonen P.K."/>
            <person name="Liao S."/>
            <person name="Thamsborg S."/>
            <person name="Xia J."/>
            <person name="Xu P."/>
            <person name="Wang S."/>
            <person name="Scheerlinck J.P."/>
            <person name="Hofmann A."/>
            <person name="Sternberg P.W."/>
            <person name="Wang J."/>
            <person name="Gasser R.B."/>
        </authorList>
    </citation>
    <scope>NUCLEOTIDE SEQUENCE [LARGE SCALE GENOMIC DNA]</scope>
    <source>
        <strain evidence="3">DCEP-RM93F</strain>
        <strain evidence="2">DCEP-RM93M</strain>
    </source>
</reference>
<dbReference type="Proteomes" id="UP000030764">
    <property type="component" value="Unassembled WGS sequence"/>
</dbReference>
<proteinExistence type="predicted"/>
<feature type="compositionally biased region" description="Basic and acidic residues" evidence="1">
    <location>
        <begin position="1"/>
        <end position="14"/>
    </location>
</feature>
<dbReference type="AlphaFoldDB" id="A0A085M6L4"/>
<name>A0A085M6L4_9BILA</name>
<keyword evidence="4" id="KW-1185">Reference proteome</keyword>
<dbReference type="EMBL" id="KL367507">
    <property type="protein sequence ID" value="KFD68197.1"/>
    <property type="molecule type" value="Genomic_DNA"/>
</dbReference>
<feature type="compositionally biased region" description="Basic and acidic residues" evidence="1">
    <location>
        <begin position="36"/>
        <end position="46"/>
    </location>
</feature>